<keyword evidence="1" id="KW-0812">Transmembrane</keyword>
<feature type="transmembrane region" description="Helical" evidence="1">
    <location>
        <begin position="15"/>
        <end position="36"/>
    </location>
</feature>
<keyword evidence="1" id="KW-0472">Membrane</keyword>
<dbReference type="EMBL" id="JACIIZ010000025">
    <property type="protein sequence ID" value="MBB6255159.1"/>
    <property type="molecule type" value="Genomic_DNA"/>
</dbReference>
<organism evidence="2 3">
    <name type="scientific">Nitrospirillum iridis</name>
    <dbReference type="NCBI Taxonomy" id="765888"/>
    <lineage>
        <taxon>Bacteria</taxon>
        <taxon>Pseudomonadati</taxon>
        <taxon>Pseudomonadota</taxon>
        <taxon>Alphaproteobacteria</taxon>
        <taxon>Rhodospirillales</taxon>
        <taxon>Azospirillaceae</taxon>
        <taxon>Nitrospirillum</taxon>
    </lineage>
</organism>
<protein>
    <submittedName>
        <fullName evidence="2">Uncharacterized protein</fullName>
    </submittedName>
</protein>
<comment type="caution">
    <text evidence="2">The sequence shown here is derived from an EMBL/GenBank/DDBJ whole genome shotgun (WGS) entry which is preliminary data.</text>
</comment>
<evidence type="ECO:0000256" key="1">
    <source>
        <dbReference type="SAM" id="Phobius"/>
    </source>
</evidence>
<name>A0A7X0B6P5_9PROT</name>
<dbReference type="RefSeq" id="WP_184807672.1">
    <property type="nucleotide sequence ID" value="NZ_JACIIZ010000025.1"/>
</dbReference>
<dbReference type="Proteomes" id="UP000539175">
    <property type="component" value="Unassembled WGS sequence"/>
</dbReference>
<dbReference type="AlphaFoldDB" id="A0A7X0B6P5"/>
<accession>A0A7X0B6P5</accession>
<gene>
    <name evidence="2" type="ORF">FHS74_005758</name>
</gene>
<keyword evidence="3" id="KW-1185">Reference proteome</keyword>
<evidence type="ECO:0000313" key="3">
    <source>
        <dbReference type="Proteomes" id="UP000539175"/>
    </source>
</evidence>
<reference evidence="2 3" key="1">
    <citation type="submission" date="2020-08" db="EMBL/GenBank/DDBJ databases">
        <title>Genomic Encyclopedia of Type Strains, Phase IV (KMG-IV): sequencing the most valuable type-strain genomes for metagenomic binning, comparative biology and taxonomic classification.</title>
        <authorList>
            <person name="Goeker M."/>
        </authorList>
    </citation>
    <scope>NUCLEOTIDE SEQUENCE [LARGE SCALE GENOMIC DNA]</scope>
    <source>
        <strain evidence="2 3">DSM 22198</strain>
    </source>
</reference>
<proteinExistence type="predicted"/>
<evidence type="ECO:0000313" key="2">
    <source>
        <dbReference type="EMBL" id="MBB6255159.1"/>
    </source>
</evidence>
<keyword evidence="1" id="KW-1133">Transmembrane helix</keyword>
<sequence length="48" mass="5319">MSSFFSELFSGDENLGAIGLVGLGFFLAVLLLKRLYAGGARRRRRAVW</sequence>